<dbReference type="GO" id="GO:0046872">
    <property type="term" value="F:metal ion binding"/>
    <property type="evidence" value="ECO:0007669"/>
    <property type="project" value="UniProtKB-KW"/>
</dbReference>
<name>A0A2Q4SX13_CAEJA</name>
<comment type="cofactor">
    <cofactor evidence="1">
        <name>a divalent metal cation</name>
        <dbReference type="ChEBI" id="CHEBI:60240"/>
    </cofactor>
</comment>
<evidence type="ECO:0000256" key="1">
    <source>
        <dbReference type="ARBA" id="ARBA00001968"/>
    </source>
</evidence>
<dbReference type="EnsemblMetazoa" id="CJA39215.1">
    <property type="protein sequence ID" value="CJA39215.1"/>
    <property type="gene ID" value="WBGene00215062"/>
</dbReference>
<dbReference type="InParanoid" id="A0A2Q4SX13"/>
<dbReference type="PANTHER" id="PTHR22930:SF289">
    <property type="entry name" value="DDE TNP4 DOMAIN-CONTAINING PROTEIN-RELATED"/>
    <property type="match status" value="1"/>
</dbReference>
<sequence length="226" mass="25419">MQHAFYEKCDRFGNQRRIPCFGIVDGKHWACEHPPKSGSLNYNYKAFFSFNSLFVCDAEMRIIYVQICTHGVNSDAQMFQNGPLPELLKNAAGLVGLQILPDGKTVMPAFILADNGFGQSKQVMQPYRQARLTTENIRFNEHISATRVKIENLFGVMTSKFQVFGRALRLSPNNSRALIVACSVVHNITVGPLVVADDDMDYPIVIDPYKTAEEQRTALKNFVLNP</sequence>
<evidence type="ECO:0000256" key="6">
    <source>
        <dbReference type="ARBA" id="ARBA00022801"/>
    </source>
</evidence>
<dbReference type="GO" id="GO:0016787">
    <property type="term" value="F:hydrolase activity"/>
    <property type="evidence" value="ECO:0007669"/>
    <property type="project" value="UniProtKB-KW"/>
</dbReference>
<reference evidence="9" key="2">
    <citation type="submission" date="2022-06" db="UniProtKB">
        <authorList>
            <consortium name="EnsemblMetazoa"/>
        </authorList>
    </citation>
    <scope>IDENTIFICATION</scope>
    <source>
        <strain evidence="9">DF5081</strain>
    </source>
</reference>
<dbReference type="AlphaFoldDB" id="A0A2Q4SX13"/>
<evidence type="ECO:0000313" key="10">
    <source>
        <dbReference type="Proteomes" id="UP000005237"/>
    </source>
</evidence>
<reference evidence="10" key="1">
    <citation type="submission" date="2010-08" db="EMBL/GenBank/DDBJ databases">
        <authorList>
            <consortium name="Caenorhabditis japonica Sequencing Consortium"/>
            <person name="Wilson R.K."/>
        </authorList>
    </citation>
    <scope>NUCLEOTIDE SEQUENCE [LARGE SCALE GENOMIC DNA]</scope>
    <source>
        <strain evidence="10">DF5081</strain>
    </source>
</reference>
<dbReference type="GO" id="GO:0004518">
    <property type="term" value="F:nuclease activity"/>
    <property type="evidence" value="ECO:0007669"/>
    <property type="project" value="UniProtKB-KW"/>
</dbReference>
<evidence type="ECO:0000313" key="9">
    <source>
        <dbReference type="EnsemblMetazoa" id="CJA35998.1"/>
    </source>
</evidence>
<dbReference type="OMA" id="RNMANDE"/>
<dbReference type="EnsemblMetazoa" id="CJA39336.1">
    <property type="protein sequence ID" value="CJA39336.1"/>
    <property type="gene ID" value="WBGene00215183"/>
</dbReference>
<dbReference type="InterPro" id="IPR045249">
    <property type="entry name" value="HARBI1-like"/>
</dbReference>
<evidence type="ECO:0000256" key="2">
    <source>
        <dbReference type="ARBA" id="ARBA00004123"/>
    </source>
</evidence>
<comment type="similarity">
    <text evidence="3">Belongs to the HARBI1 family.</text>
</comment>
<protein>
    <submittedName>
        <fullName evidence="9">DDE Tnp4 domain-containing protein</fullName>
    </submittedName>
</protein>
<comment type="subcellular location">
    <subcellularLocation>
        <location evidence="2">Nucleus</location>
    </subcellularLocation>
</comment>
<keyword evidence="5" id="KW-0479">Metal-binding</keyword>
<keyword evidence="4" id="KW-0540">Nuclease</keyword>
<evidence type="ECO:0000256" key="5">
    <source>
        <dbReference type="ARBA" id="ARBA00022723"/>
    </source>
</evidence>
<dbReference type="EnsemblMetazoa" id="CJA42689.1">
    <property type="protein sequence ID" value="CJA42689.1"/>
    <property type="gene ID" value="WBGene00218537"/>
</dbReference>
<keyword evidence="6" id="KW-0378">Hydrolase</keyword>
<evidence type="ECO:0000256" key="3">
    <source>
        <dbReference type="ARBA" id="ARBA00006958"/>
    </source>
</evidence>
<dbReference type="EnsemblMetazoa" id="CJA35998.1">
    <property type="protein sequence ID" value="CJA35998.1"/>
    <property type="gene ID" value="WBGene00211845"/>
</dbReference>
<dbReference type="Pfam" id="PF13359">
    <property type="entry name" value="DDE_Tnp_4"/>
    <property type="match status" value="1"/>
</dbReference>
<evidence type="ECO:0000256" key="4">
    <source>
        <dbReference type="ARBA" id="ARBA00022722"/>
    </source>
</evidence>
<keyword evidence="7" id="KW-0539">Nucleus</keyword>
<dbReference type="PANTHER" id="PTHR22930">
    <property type="match status" value="1"/>
</dbReference>
<dbReference type="Proteomes" id="UP000005237">
    <property type="component" value="Unassembled WGS sequence"/>
</dbReference>
<evidence type="ECO:0000259" key="8">
    <source>
        <dbReference type="Pfam" id="PF13359"/>
    </source>
</evidence>
<organism evidence="9 10">
    <name type="scientific">Caenorhabditis japonica</name>
    <dbReference type="NCBI Taxonomy" id="281687"/>
    <lineage>
        <taxon>Eukaryota</taxon>
        <taxon>Metazoa</taxon>
        <taxon>Ecdysozoa</taxon>
        <taxon>Nematoda</taxon>
        <taxon>Chromadorea</taxon>
        <taxon>Rhabditida</taxon>
        <taxon>Rhabditina</taxon>
        <taxon>Rhabditomorpha</taxon>
        <taxon>Rhabditoidea</taxon>
        <taxon>Rhabditidae</taxon>
        <taxon>Peloderinae</taxon>
        <taxon>Caenorhabditis</taxon>
    </lineage>
</organism>
<feature type="domain" description="DDE Tnp4" evidence="8">
    <location>
        <begin position="24"/>
        <end position="187"/>
    </location>
</feature>
<proteinExistence type="inferred from homology"/>
<evidence type="ECO:0000256" key="7">
    <source>
        <dbReference type="ARBA" id="ARBA00023242"/>
    </source>
</evidence>
<keyword evidence="10" id="KW-1185">Reference proteome</keyword>
<dbReference type="GO" id="GO:0005634">
    <property type="term" value="C:nucleus"/>
    <property type="evidence" value="ECO:0007669"/>
    <property type="project" value="UniProtKB-SubCell"/>
</dbReference>
<accession>A0A2Q4SX13</accession>
<dbReference type="STRING" id="281687.A0A2Q4SX13"/>
<dbReference type="InterPro" id="IPR027806">
    <property type="entry name" value="HARBI1_dom"/>
</dbReference>